<keyword evidence="4" id="KW-1185">Reference proteome</keyword>
<dbReference type="GO" id="GO:0046983">
    <property type="term" value="F:protein dimerization activity"/>
    <property type="evidence" value="ECO:0007669"/>
    <property type="project" value="InterPro"/>
</dbReference>
<dbReference type="GO" id="GO:0006357">
    <property type="term" value="P:regulation of transcription by RNA polymerase II"/>
    <property type="evidence" value="ECO:0007669"/>
    <property type="project" value="TreeGrafter"/>
</dbReference>
<dbReference type="AlphaFoldDB" id="A0AA47N5P8"/>
<dbReference type="PANTHER" id="PTHR46169">
    <property type="entry name" value="DNA REPLICATION-RELATED ELEMENT FACTOR, ISOFORM A"/>
    <property type="match status" value="1"/>
</dbReference>
<dbReference type="SUPFAM" id="SSF53098">
    <property type="entry name" value="Ribonuclease H-like"/>
    <property type="match status" value="1"/>
</dbReference>
<dbReference type="EMBL" id="JAOPHQ010000908">
    <property type="protein sequence ID" value="KAK0152729.1"/>
    <property type="molecule type" value="Genomic_DNA"/>
</dbReference>
<accession>A0AA47N5P8</accession>
<feature type="region of interest" description="Disordered" evidence="1">
    <location>
        <begin position="126"/>
        <end position="146"/>
    </location>
</feature>
<organism evidence="3 4">
    <name type="scientific">Merluccius polli</name>
    <name type="common">Benguela hake</name>
    <name type="synonym">Merluccius cadenati</name>
    <dbReference type="NCBI Taxonomy" id="89951"/>
    <lineage>
        <taxon>Eukaryota</taxon>
        <taxon>Metazoa</taxon>
        <taxon>Chordata</taxon>
        <taxon>Craniata</taxon>
        <taxon>Vertebrata</taxon>
        <taxon>Euteleostomi</taxon>
        <taxon>Actinopterygii</taxon>
        <taxon>Neopterygii</taxon>
        <taxon>Teleostei</taxon>
        <taxon>Neoteleostei</taxon>
        <taxon>Acanthomorphata</taxon>
        <taxon>Zeiogadaria</taxon>
        <taxon>Gadariae</taxon>
        <taxon>Gadiformes</taxon>
        <taxon>Gadoidei</taxon>
        <taxon>Merlucciidae</taxon>
        <taxon>Merluccius</taxon>
    </lineage>
</organism>
<comment type="caution">
    <text evidence="3">The sequence shown here is derived from an EMBL/GenBank/DDBJ whole genome shotgun (WGS) entry which is preliminary data.</text>
</comment>
<dbReference type="Pfam" id="PF05699">
    <property type="entry name" value="Dimer_Tnp_hAT"/>
    <property type="match status" value="1"/>
</dbReference>
<evidence type="ECO:0000313" key="3">
    <source>
        <dbReference type="EMBL" id="KAK0152729.1"/>
    </source>
</evidence>
<dbReference type="GO" id="GO:0005634">
    <property type="term" value="C:nucleus"/>
    <property type="evidence" value="ECO:0007669"/>
    <property type="project" value="TreeGrafter"/>
</dbReference>
<dbReference type="PANTHER" id="PTHR46169:SF25">
    <property type="entry name" value="ZINC FINGER BED DOMAIN-CONTAINING PROTEIN 1-LIKE-RELATED"/>
    <property type="match status" value="1"/>
</dbReference>
<dbReference type="InterPro" id="IPR008906">
    <property type="entry name" value="HATC_C_dom"/>
</dbReference>
<reference evidence="3" key="1">
    <citation type="journal article" date="2023" name="Front. Mar. Sci.">
        <title>A new Merluccius polli reference genome to investigate the effects of global change in West African waters.</title>
        <authorList>
            <person name="Mateo J.L."/>
            <person name="Blanco-Fernandez C."/>
            <person name="Garcia-Vazquez E."/>
            <person name="Machado-Schiaffino G."/>
        </authorList>
    </citation>
    <scope>NUCLEOTIDE SEQUENCE</scope>
    <source>
        <strain evidence="3">C29</strain>
        <tissue evidence="3">Fin</tissue>
    </source>
</reference>
<evidence type="ECO:0000256" key="1">
    <source>
        <dbReference type="SAM" id="MobiDB-lite"/>
    </source>
</evidence>
<dbReference type="InterPro" id="IPR012337">
    <property type="entry name" value="RNaseH-like_sf"/>
</dbReference>
<sequence>MIGGISISSPAGRTLQLNAALKPAAEYTDLLSGENYVTVSSIKPVLKLLTEDVLKPSDEDTTLTSDIKRKMCSVLEEKYRPAALQKTLAKSCLLDPRYRGNNFDDDAEDGIKCALIEEILDMEHGGSGASASAAAQPESLAQTAVPPAAKKKTLGDLLKSRTSTSATVPKRARADLELTRYLQEEPTDPNENPLAWWRNNQERFPLLSTVARVHVYLRNKHTIREGVQCRWKCCHPSQILSQTT</sequence>
<gene>
    <name evidence="3" type="primary">ZBED1_258</name>
    <name evidence="3" type="ORF">N1851_005735</name>
</gene>
<protein>
    <submittedName>
        <fullName evidence="3">Zinc finger BED domain-containing protein 1</fullName>
    </submittedName>
</protein>
<proteinExistence type="predicted"/>
<evidence type="ECO:0000259" key="2">
    <source>
        <dbReference type="Pfam" id="PF05699"/>
    </source>
</evidence>
<dbReference type="InterPro" id="IPR052717">
    <property type="entry name" value="Vacuolar_transposase_reg"/>
</dbReference>
<name>A0AA47N5P8_MERPO</name>
<evidence type="ECO:0000313" key="4">
    <source>
        <dbReference type="Proteomes" id="UP001174136"/>
    </source>
</evidence>
<feature type="domain" description="HAT C-terminal dimerisation" evidence="2">
    <location>
        <begin position="177"/>
        <end position="213"/>
    </location>
</feature>
<dbReference type="Proteomes" id="UP001174136">
    <property type="component" value="Unassembled WGS sequence"/>
</dbReference>